<proteinExistence type="inferred from homology"/>
<keyword evidence="5 14" id="KW-0028">Amino-acid biosynthesis</keyword>
<dbReference type="GO" id="GO:0009099">
    <property type="term" value="P:L-valine biosynthetic process"/>
    <property type="evidence" value="ECO:0007669"/>
    <property type="project" value="UniProtKB-UniPathway"/>
</dbReference>
<dbReference type="InterPro" id="IPR029061">
    <property type="entry name" value="THDP-binding"/>
</dbReference>
<dbReference type="SUPFAM" id="SSF52467">
    <property type="entry name" value="DHS-like NAD/FAD-binding domain"/>
    <property type="match status" value="1"/>
</dbReference>
<evidence type="ECO:0000256" key="2">
    <source>
        <dbReference type="ARBA" id="ARBA00005025"/>
    </source>
</evidence>
<dbReference type="Pfam" id="PF02775">
    <property type="entry name" value="TPP_enzyme_C"/>
    <property type="match status" value="1"/>
</dbReference>
<dbReference type="FunFam" id="3.40.50.970:FF:000007">
    <property type="entry name" value="Acetolactate synthase"/>
    <property type="match status" value="1"/>
</dbReference>
<keyword evidence="11 14" id="KW-0786">Thiamine pyrophosphate</keyword>
<dbReference type="EMBL" id="PKUN01000030">
    <property type="protein sequence ID" value="PLX59764.1"/>
    <property type="molecule type" value="Genomic_DNA"/>
</dbReference>
<dbReference type="InterPro" id="IPR029035">
    <property type="entry name" value="DHS-like_NAD/FAD-binding_dom"/>
</dbReference>
<dbReference type="PANTHER" id="PTHR18968:SF13">
    <property type="entry name" value="ACETOLACTATE SYNTHASE CATALYTIC SUBUNIT, MITOCHONDRIAL"/>
    <property type="match status" value="1"/>
</dbReference>
<dbReference type="FunFam" id="3.40.50.1220:FF:000008">
    <property type="entry name" value="Acetolactate synthase"/>
    <property type="match status" value="1"/>
</dbReference>
<protein>
    <recommendedName>
        <fullName evidence="4 14">Acetolactate synthase</fullName>
        <ecNumber evidence="4 14">2.2.1.6</ecNumber>
    </recommendedName>
</protein>
<keyword evidence="7 14" id="KW-0808">Transferase</keyword>
<dbReference type="GO" id="GO:0050660">
    <property type="term" value="F:flavin adenine dinucleotide binding"/>
    <property type="evidence" value="ECO:0007669"/>
    <property type="project" value="InterPro"/>
</dbReference>
<dbReference type="Gene3D" id="3.40.50.1220">
    <property type="entry name" value="TPP-binding domain"/>
    <property type="match status" value="1"/>
</dbReference>
<evidence type="ECO:0000256" key="11">
    <source>
        <dbReference type="ARBA" id="ARBA00023052"/>
    </source>
</evidence>
<accession>A0A2N6CRP6</accession>
<evidence type="ECO:0000259" key="15">
    <source>
        <dbReference type="Pfam" id="PF00205"/>
    </source>
</evidence>
<dbReference type="InterPro" id="IPR045229">
    <property type="entry name" value="TPP_enz"/>
</dbReference>
<dbReference type="AlphaFoldDB" id="A0A2N6CRP6"/>
<comment type="cofactor">
    <cofactor evidence="14">
        <name>Mg(2+)</name>
        <dbReference type="ChEBI" id="CHEBI:18420"/>
    </cofactor>
    <text evidence="14">Binds 1 Mg(2+) ion per subunit.</text>
</comment>
<evidence type="ECO:0000256" key="8">
    <source>
        <dbReference type="ARBA" id="ARBA00022723"/>
    </source>
</evidence>
<feature type="domain" description="Thiamine pyrophosphate enzyme TPP-binding" evidence="16">
    <location>
        <begin position="393"/>
        <end position="542"/>
    </location>
</feature>
<dbReference type="Pfam" id="PF00205">
    <property type="entry name" value="TPP_enzyme_M"/>
    <property type="match status" value="1"/>
</dbReference>
<reference evidence="18 19" key="1">
    <citation type="submission" date="2017-11" db="EMBL/GenBank/DDBJ databases">
        <title>Genome-resolved metagenomics identifies genetic mobility, metabolic interactions, and unexpected diversity in perchlorate-reducing communities.</title>
        <authorList>
            <person name="Barnum T.P."/>
            <person name="Figueroa I.A."/>
            <person name="Carlstrom C.I."/>
            <person name="Lucas L.N."/>
            <person name="Engelbrektson A.L."/>
            <person name="Coates J.D."/>
        </authorList>
    </citation>
    <scope>NUCLEOTIDE SEQUENCE [LARGE SCALE GENOMIC DNA]</scope>
    <source>
        <strain evidence="18">BM301</strain>
    </source>
</reference>
<evidence type="ECO:0000256" key="3">
    <source>
        <dbReference type="ARBA" id="ARBA00007812"/>
    </source>
</evidence>
<evidence type="ECO:0000256" key="7">
    <source>
        <dbReference type="ARBA" id="ARBA00022679"/>
    </source>
</evidence>
<gene>
    <name evidence="18" type="ORF">C0630_17720</name>
</gene>
<evidence type="ECO:0000259" key="16">
    <source>
        <dbReference type="Pfam" id="PF02775"/>
    </source>
</evidence>
<evidence type="ECO:0000256" key="14">
    <source>
        <dbReference type="RuleBase" id="RU003591"/>
    </source>
</evidence>
<evidence type="ECO:0000313" key="19">
    <source>
        <dbReference type="Proteomes" id="UP000235015"/>
    </source>
</evidence>
<dbReference type="Proteomes" id="UP000235015">
    <property type="component" value="Unassembled WGS sequence"/>
</dbReference>
<comment type="similarity">
    <text evidence="3 14">Belongs to the TPP enzyme family.</text>
</comment>
<dbReference type="InterPro" id="IPR039368">
    <property type="entry name" value="AHAS_TPP"/>
</dbReference>
<evidence type="ECO:0000256" key="10">
    <source>
        <dbReference type="ARBA" id="ARBA00022842"/>
    </source>
</evidence>
<dbReference type="STRING" id="1111735.GCA_000428045_03051"/>
<evidence type="ECO:0000256" key="1">
    <source>
        <dbReference type="ARBA" id="ARBA00004974"/>
    </source>
</evidence>
<evidence type="ECO:0000256" key="12">
    <source>
        <dbReference type="ARBA" id="ARBA00023304"/>
    </source>
</evidence>
<dbReference type="InterPro" id="IPR012000">
    <property type="entry name" value="Thiamin_PyroP_enz_cen_dom"/>
</dbReference>
<keyword evidence="9" id="KW-0274">FAD</keyword>
<evidence type="ECO:0000259" key="17">
    <source>
        <dbReference type="Pfam" id="PF02776"/>
    </source>
</evidence>
<dbReference type="UniPathway" id="UPA00049">
    <property type="reaction ID" value="UER00059"/>
</dbReference>
<comment type="pathway">
    <text evidence="1 14">Amino-acid biosynthesis; L-isoleucine biosynthesis; L-isoleucine from 2-oxobutanoate: step 1/4.</text>
</comment>
<dbReference type="Pfam" id="PF02776">
    <property type="entry name" value="TPP_enzyme_N"/>
    <property type="match status" value="1"/>
</dbReference>
<dbReference type="RefSeq" id="WP_273440824.1">
    <property type="nucleotide sequence ID" value="NZ_PKUN01000030.1"/>
</dbReference>
<comment type="catalytic activity">
    <reaction evidence="13 14">
        <text>2 pyruvate + H(+) = (2S)-2-acetolactate + CO2</text>
        <dbReference type="Rhea" id="RHEA:25249"/>
        <dbReference type="ChEBI" id="CHEBI:15361"/>
        <dbReference type="ChEBI" id="CHEBI:15378"/>
        <dbReference type="ChEBI" id="CHEBI:16526"/>
        <dbReference type="ChEBI" id="CHEBI:58476"/>
        <dbReference type="EC" id="2.2.1.6"/>
    </reaction>
</comment>
<evidence type="ECO:0000256" key="13">
    <source>
        <dbReference type="ARBA" id="ARBA00048670"/>
    </source>
</evidence>
<dbReference type="InterPro" id="IPR012001">
    <property type="entry name" value="Thiamin_PyroP_enz_TPP-bd_dom"/>
</dbReference>
<dbReference type="EC" id="2.2.1.6" evidence="4 14"/>
<evidence type="ECO:0000256" key="9">
    <source>
        <dbReference type="ARBA" id="ARBA00022827"/>
    </source>
</evidence>
<sequence>MELSGAEIVIQCLKDEGVEHVFGYPGGAVLHIYDALFKQDFVKHILVRHEQAATHAADGYARSTGKPGVALVTSGPGATNAVTGIATAFMDSVPMVVLTGQVPTHFIGSDAFQEVDTVGITRPCVKHNFLIKDVSDIAETMKKAFYIATSGRPGPVVVDIPKDITDPNKKIPYDYPKKIKMRSYNPVLKGHLGQIKKAVNLMLSAERPVFYTGGGVVLGDASEELTELTRELGFPITNTLMGLGAYPSSDKQFIGMLGMHGTYEANMAMHDTDVLIAIGARFDDRVTGHIAHFCPNAKIIHVDIDPSSISKNVRVDVPIVGPVKSVLQDMLRILKEGKKRPNSAALKKWWAQIDSWRGADCLSYDRNHAQIKPQFAVETLHKITRGDAFVASDVGQHQMFAAQFYGFDKPRRWVNSGGLGTMGFGLPAAMGIQIAHPGADVALVTGEASIQMCIQELATCKQHDMPIKIMLLNNGYMGMVRQWQEFFYDGRYSHSYVDALPDFVKLAESFGHVGMKIERPQDLEGAMKEAFDLKDRLVFMDVVVDPTENVYPMIQAGKGHHEMYLPPKSELV</sequence>
<dbReference type="CDD" id="cd02015">
    <property type="entry name" value="TPP_AHAS"/>
    <property type="match status" value="1"/>
</dbReference>
<keyword evidence="8 14" id="KW-0479">Metal-binding</keyword>
<keyword evidence="10 14" id="KW-0460">Magnesium</keyword>
<dbReference type="GO" id="GO:0005948">
    <property type="term" value="C:acetolactate synthase complex"/>
    <property type="evidence" value="ECO:0007669"/>
    <property type="project" value="UniProtKB-ARBA"/>
</dbReference>
<dbReference type="UniPathway" id="UPA00047">
    <property type="reaction ID" value="UER00055"/>
</dbReference>
<dbReference type="SUPFAM" id="SSF52518">
    <property type="entry name" value="Thiamin diphosphate-binding fold (THDP-binding)"/>
    <property type="match status" value="2"/>
</dbReference>
<evidence type="ECO:0000313" key="18">
    <source>
        <dbReference type="EMBL" id="PLX59764.1"/>
    </source>
</evidence>
<evidence type="ECO:0000256" key="6">
    <source>
        <dbReference type="ARBA" id="ARBA00022630"/>
    </source>
</evidence>
<dbReference type="GO" id="GO:0030976">
    <property type="term" value="F:thiamine pyrophosphate binding"/>
    <property type="evidence" value="ECO:0007669"/>
    <property type="project" value="UniProtKB-UniRule"/>
</dbReference>
<dbReference type="NCBIfam" id="NF005058">
    <property type="entry name" value="PRK06466.1"/>
    <property type="match status" value="1"/>
</dbReference>
<dbReference type="CDD" id="cd07035">
    <property type="entry name" value="TPP_PYR_POX_like"/>
    <property type="match status" value="1"/>
</dbReference>
<dbReference type="NCBIfam" id="TIGR00118">
    <property type="entry name" value="acolac_lg"/>
    <property type="match status" value="1"/>
</dbReference>
<name>A0A2N6CRP6_9GAMM</name>
<dbReference type="FunFam" id="3.40.50.970:FF:000016">
    <property type="entry name" value="Acetolactate synthase"/>
    <property type="match status" value="1"/>
</dbReference>
<dbReference type="Gene3D" id="3.40.50.970">
    <property type="match status" value="2"/>
</dbReference>
<evidence type="ECO:0000256" key="5">
    <source>
        <dbReference type="ARBA" id="ARBA00022605"/>
    </source>
</evidence>
<dbReference type="InterPro" id="IPR012846">
    <property type="entry name" value="Acetolactate_synth_lsu"/>
</dbReference>
<feature type="domain" description="Thiamine pyrophosphate enzyme central" evidence="15">
    <location>
        <begin position="195"/>
        <end position="329"/>
    </location>
</feature>
<comment type="pathway">
    <text evidence="2 14">Amino-acid biosynthesis; L-valine biosynthesis; L-valine from pyruvate: step 1/4.</text>
</comment>
<organism evidence="18 19">
    <name type="scientific">Sedimenticola selenatireducens</name>
    <dbReference type="NCBI Taxonomy" id="191960"/>
    <lineage>
        <taxon>Bacteria</taxon>
        <taxon>Pseudomonadati</taxon>
        <taxon>Pseudomonadota</taxon>
        <taxon>Gammaproteobacteria</taxon>
        <taxon>Chromatiales</taxon>
        <taxon>Sedimenticolaceae</taxon>
        <taxon>Sedimenticola</taxon>
    </lineage>
</organism>
<dbReference type="InterPro" id="IPR011766">
    <property type="entry name" value="TPP_enzyme_TPP-bd"/>
</dbReference>
<keyword evidence="6" id="KW-0285">Flavoprotein</keyword>
<dbReference type="PANTHER" id="PTHR18968">
    <property type="entry name" value="THIAMINE PYROPHOSPHATE ENZYMES"/>
    <property type="match status" value="1"/>
</dbReference>
<comment type="caution">
    <text evidence="18">The sequence shown here is derived from an EMBL/GenBank/DDBJ whole genome shotgun (WGS) entry which is preliminary data.</text>
</comment>
<evidence type="ECO:0000256" key="4">
    <source>
        <dbReference type="ARBA" id="ARBA00013145"/>
    </source>
</evidence>
<dbReference type="GO" id="GO:0000287">
    <property type="term" value="F:magnesium ion binding"/>
    <property type="evidence" value="ECO:0007669"/>
    <property type="project" value="UniProtKB-UniRule"/>
</dbReference>
<keyword evidence="12 14" id="KW-0100">Branched-chain amino acid biosynthesis</keyword>
<feature type="domain" description="Thiamine pyrophosphate enzyme N-terminal TPP-binding" evidence="17">
    <location>
        <begin position="4"/>
        <end position="119"/>
    </location>
</feature>
<dbReference type="GO" id="GO:0009097">
    <property type="term" value="P:isoleucine biosynthetic process"/>
    <property type="evidence" value="ECO:0007669"/>
    <property type="project" value="UniProtKB-UniPathway"/>
</dbReference>
<comment type="cofactor">
    <cofactor evidence="14">
        <name>thiamine diphosphate</name>
        <dbReference type="ChEBI" id="CHEBI:58937"/>
    </cofactor>
    <text evidence="14">Binds 1 thiamine pyrophosphate per subunit.</text>
</comment>
<dbReference type="GO" id="GO:0003984">
    <property type="term" value="F:acetolactate synthase activity"/>
    <property type="evidence" value="ECO:0007669"/>
    <property type="project" value="UniProtKB-EC"/>
</dbReference>